<accession>A0A0Q0YBN6</accession>
<dbReference type="NCBIfam" id="TIGR02185">
    <property type="entry name" value="Trep_Strep"/>
    <property type="match status" value="1"/>
</dbReference>
<comment type="caution">
    <text evidence="2">The sequence shown here is derived from an EMBL/GenBank/DDBJ whole genome shotgun (WGS) entry which is preliminary data.</text>
</comment>
<proteinExistence type="predicted"/>
<evidence type="ECO:0000313" key="3">
    <source>
        <dbReference type="Proteomes" id="UP000050488"/>
    </source>
</evidence>
<dbReference type="InterPro" id="IPR011733">
    <property type="entry name" value="CHP02185_IM"/>
</dbReference>
<sequence length="206" mass="21823">MANNIHAQSHYTAQRRPSTGSELVSLGVFTVIIAVVSTVCNMIGVLGPQIQPVGAVLAAILNGIPFILFLRRVQHFGLVTAMATLLGLISAMLGHGLVGVPIAALVGLLADAILRGGGYADPRRGVLGYGVFGLYPLGNLLPLLFMRDAMVERYAGTPNEEWVRAFSEFFSAPMILALGVLLFLGGLAGGWLGQRMARTYFSRAGL</sequence>
<evidence type="ECO:0000256" key="1">
    <source>
        <dbReference type="SAM" id="Phobius"/>
    </source>
</evidence>
<feature type="transmembrane region" description="Helical" evidence="1">
    <location>
        <begin position="76"/>
        <end position="92"/>
    </location>
</feature>
<dbReference type="AlphaFoldDB" id="A0A0Q0YBN6"/>
<reference evidence="2 3" key="1">
    <citation type="submission" date="2015-10" db="EMBL/GenBank/DDBJ databases">
        <title>Corynebacteirum lowii and Corynebacterium oculi species nova, derived from human clinical disease and and emended description of Corynebacterium mastiditis.</title>
        <authorList>
            <person name="Bernard K."/>
            <person name="Pacheco A.L."/>
            <person name="Mcdougall C."/>
            <person name="Burtx T."/>
            <person name="Weibe D."/>
            <person name="Tyler S."/>
            <person name="Olson A.B."/>
            <person name="Cnockaert M."/>
            <person name="Eguchi H."/>
            <person name="Kuwahara T."/>
            <person name="Nakayama-Imaohji H."/>
            <person name="Boudewijins M."/>
            <person name="Van Hoecke F."/>
            <person name="Bernier A.-M."/>
            <person name="Vandamme P."/>
        </authorList>
    </citation>
    <scope>NUCLEOTIDE SEQUENCE [LARGE SCALE GENOMIC DNA]</scope>
    <source>
        <strain evidence="2 3">NML 130206</strain>
    </source>
</reference>
<keyword evidence="1" id="KW-0472">Membrane</keyword>
<keyword evidence="1" id="KW-1133">Transmembrane helix</keyword>
<protein>
    <submittedName>
        <fullName evidence="2">Uncharacterized protein</fullName>
    </submittedName>
</protein>
<dbReference type="RefSeq" id="WP_055179242.1">
    <property type="nucleotide sequence ID" value="NZ_JAUSQY010000001.1"/>
</dbReference>
<dbReference type="EMBL" id="LKEV01000010">
    <property type="protein sequence ID" value="KQB83417.1"/>
    <property type="molecule type" value="Genomic_DNA"/>
</dbReference>
<feature type="transmembrane region" description="Helical" evidence="1">
    <location>
        <begin position="98"/>
        <end position="114"/>
    </location>
</feature>
<organism evidence="2 3">
    <name type="scientific">Corynebacterium lowii</name>
    <dbReference type="NCBI Taxonomy" id="1544413"/>
    <lineage>
        <taxon>Bacteria</taxon>
        <taxon>Bacillati</taxon>
        <taxon>Actinomycetota</taxon>
        <taxon>Actinomycetes</taxon>
        <taxon>Mycobacteriales</taxon>
        <taxon>Corynebacteriaceae</taxon>
        <taxon>Corynebacterium</taxon>
    </lineage>
</organism>
<gene>
    <name evidence="2" type="ORF">Clow_02299</name>
</gene>
<feature type="transmembrane region" description="Helical" evidence="1">
    <location>
        <begin position="50"/>
        <end position="69"/>
    </location>
</feature>
<feature type="transmembrane region" description="Helical" evidence="1">
    <location>
        <begin position="126"/>
        <end position="145"/>
    </location>
</feature>
<keyword evidence="1" id="KW-0812">Transmembrane</keyword>
<dbReference type="Pfam" id="PF09605">
    <property type="entry name" value="Trep_Strep"/>
    <property type="match status" value="1"/>
</dbReference>
<dbReference type="PATRIC" id="fig|1544413.3.peg.2302"/>
<dbReference type="Proteomes" id="UP000050488">
    <property type="component" value="Unassembled WGS sequence"/>
</dbReference>
<evidence type="ECO:0000313" key="2">
    <source>
        <dbReference type="EMBL" id="KQB83417.1"/>
    </source>
</evidence>
<keyword evidence="3" id="KW-1185">Reference proteome</keyword>
<dbReference type="STRING" id="1544413.Clow_02299"/>
<feature type="transmembrane region" description="Helical" evidence="1">
    <location>
        <begin position="23"/>
        <end position="44"/>
    </location>
</feature>
<feature type="transmembrane region" description="Helical" evidence="1">
    <location>
        <begin position="169"/>
        <end position="193"/>
    </location>
</feature>
<name>A0A0Q0YBN6_9CORY</name>
<dbReference type="OrthoDB" id="9781459at2"/>